<evidence type="ECO:0000313" key="2">
    <source>
        <dbReference type="EMBL" id="BCI62070.1"/>
    </source>
</evidence>
<organism evidence="2 3">
    <name type="scientific">Coprobacter secundus subsp. similis</name>
    <dbReference type="NCBI Taxonomy" id="2751153"/>
    <lineage>
        <taxon>Bacteria</taxon>
        <taxon>Pseudomonadati</taxon>
        <taxon>Bacteroidota</taxon>
        <taxon>Bacteroidia</taxon>
        <taxon>Bacteroidales</taxon>
        <taxon>Barnesiellaceae</taxon>
        <taxon>Coprobacter</taxon>
    </lineage>
</organism>
<dbReference type="InterPro" id="IPR017853">
    <property type="entry name" value="GH"/>
</dbReference>
<dbReference type="AlphaFoldDB" id="A0A7G1HRJ3"/>
<protein>
    <recommendedName>
        <fullName evidence="1">CBM6 domain-containing protein</fullName>
    </recommendedName>
</protein>
<dbReference type="NCBIfam" id="TIGR04183">
    <property type="entry name" value="Por_Secre_tail"/>
    <property type="match status" value="1"/>
</dbReference>
<dbReference type="Gene3D" id="2.60.120.260">
    <property type="entry name" value="Galactose-binding domain-like"/>
    <property type="match status" value="1"/>
</dbReference>
<dbReference type="Proteomes" id="UP000594042">
    <property type="component" value="Chromosome"/>
</dbReference>
<dbReference type="RefSeq" id="WP_200755468.1">
    <property type="nucleotide sequence ID" value="NZ_AP023322.1"/>
</dbReference>
<dbReference type="InterPro" id="IPR005084">
    <property type="entry name" value="CBM6"/>
</dbReference>
<dbReference type="SUPFAM" id="SSF49785">
    <property type="entry name" value="Galactose-binding domain-like"/>
    <property type="match status" value="1"/>
</dbReference>
<accession>A0A7G1HRJ3</accession>
<proteinExistence type="predicted"/>
<dbReference type="Gene3D" id="3.20.20.80">
    <property type="entry name" value="Glycosidases"/>
    <property type="match status" value="1"/>
</dbReference>
<dbReference type="KEGG" id="copr:Cop2CBH44_04230"/>
<gene>
    <name evidence="2" type="ORF">Cop2CBH44_04230</name>
</gene>
<dbReference type="GO" id="GO:0030246">
    <property type="term" value="F:carbohydrate binding"/>
    <property type="evidence" value="ECO:0007669"/>
    <property type="project" value="InterPro"/>
</dbReference>
<reference evidence="3" key="1">
    <citation type="submission" date="2020-07" db="EMBL/GenBank/DDBJ databases">
        <title>Complete genome sequencing of Coprobacter sp. strain 2CBH44.</title>
        <authorList>
            <person name="Sakamoto M."/>
            <person name="Murakami T."/>
            <person name="Mori H."/>
        </authorList>
    </citation>
    <scope>NUCLEOTIDE SEQUENCE [LARGE SCALE GENOMIC DNA]</scope>
    <source>
        <strain evidence="3">2CBH44</strain>
    </source>
</reference>
<dbReference type="EMBL" id="AP023322">
    <property type="protein sequence ID" value="BCI62070.1"/>
    <property type="molecule type" value="Genomic_DNA"/>
</dbReference>
<dbReference type="PROSITE" id="PS51175">
    <property type="entry name" value="CBM6"/>
    <property type="match status" value="1"/>
</dbReference>
<dbReference type="InterPro" id="IPR026444">
    <property type="entry name" value="Secre_tail"/>
</dbReference>
<evidence type="ECO:0000313" key="3">
    <source>
        <dbReference type="Proteomes" id="UP000594042"/>
    </source>
</evidence>
<feature type="domain" description="CBM6" evidence="1">
    <location>
        <begin position="454"/>
        <end position="572"/>
    </location>
</feature>
<name>A0A7G1HRJ3_9BACT</name>
<dbReference type="SUPFAM" id="SSF51445">
    <property type="entry name" value="(Trans)glycosidases"/>
    <property type="match status" value="1"/>
</dbReference>
<keyword evidence="3" id="KW-1185">Reference proteome</keyword>
<evidence type="ECO:0000259" key="1">
    <source>
        <dbReference type="PROSITE" id="PS51175"/>
    </source>
</evidence>
<sequence length="662" mass="74480">MKTRFLMILGILFPVWVAAQVTVDFNAKRQTMIANGINMEGYHVGQWDELSADKKEMLETLPCQVARIGAPMVEWERSNDNDDPDVINWDGFSKDDIAVIHSVNRIRRMKNEFNVDVWLSFWNLPNWILKNPNSGAAYDYQAGRQINNIDEFAESICALLIYIKEQTGVEVKWVSFNESLQQDKADGGWGGYNTVLSVDENIRLFKKAGELFEKHGLGTKWMIGSLCFRPSELRQVKEILADPEAKKYIDGVDFHSYELQYGGQDQVEQWGDFFATSDVPTFCGELDNYKSDYKGGDWISHGMPTGKMYYQIYRYSYSAGSYPWFPGSPKEESTYRYVDLHYFAHIPPGYTVVETSSTDGNIYAVGACKEDDRVMILQNNSGTAKTIEINGFPELDGLQVYESYVNNYGVRNDKVAKYENGILKITLKPYSLYSVGTNLAEIATLRIGEQAPEGRIEAEDEIFGDGSAIATGVAGYSGWGYVDFGNINSWAGFTYEQTSAGTYDVKISYSCSTDRTCEVYVNDEKVTEINLPSTGTSWGQKIFPVPMVEGSNTIKFVAVKKSGPNFDYYEVGGLSTDIEAAWIDHIVVYPTVVTDKLIYNLPPDFQPAKMNLINGTGMLVKQFPVKQQEGNIDFSDLSSGIYFLQIVDSETGKSNIYKVLKQ</sequence>
<dbReference type="InterPro" id="IPR008979">
    <property type="entry name" value="Galactose-bd-like_sf"/>
</dbReference>